<feature type="coiled-coil region" evidence="1">
    <location>
        <begin position="74"/>
        <end position="136"/>
    </location>
</feature>
<feature type="compositionally biased region" description="Basic and acidic residues" evidence="2">
    <location>
        <begin position="217"/>
        <end position="226"/>
    </location>
</feature>
<dbReference type="AlphaFoldDB" id="A0AAD1VZZ4"/>
<evidence type="ECO:0000313" key="4">
    <source>
        <dbReference type="Proteomes" id="UP001295444"/>
    </source>
</evidence>
<dbReference type="Proteomes" id="UP001295444">
    <property type="component" value="Chromosome 03"/>
</dbReference>
<feature type="region of interest" description="Disordered" evidence="2">
    <location>
        <begin position="1"/>
        <end position="53"/>
    </location>
</feature>
<accession>A0AAD1VZZ4</accession>
<evidence type="ECO:0000256" key="1">
    <source>
        <dbReference type="SAM" id="Coils"/>
    </source>
</evidence>
<proteinExistence type="predicted"/>
<keyword evidence="4" id="KW-1185">Reference proteome</keyword>
<sequence>MSQARSKQKLPDKGEKSSFFGTRPQQPKQAASHESDQDGDGDDTMPLHADPVGNLPVTQEILQKCLDAMSNKLLDNLNKSIAEIKKDLRDLGERTARAENKMDEFAEAHNDMADHVQRLEHQQHQLQVKIMDIEDRSRRQTIRLRGIPEERREYKDITETLRARQVPYRWGHLVHLLNQRNGTVTTILSPGEGRKTLRTWGIALQQQPEKTQATKRLSPEWKKQRK</sequence>
<feature type="compositionally biased region" description="Polar residues" evidence="2">
    <location>
        <begin position="19"/>
        <end position="29"/>
    </location>
</feature>
<gene>
    <name evidence="3" type="ORF">PECUL_23A039253</name>
</gene>
<feature type="region of interest" description="Disordered" evidence="2">
    <location>
        <begin position="204"/>
        <end position="226"/>
    </location>
</feature>
<reference evidence="3" key="1">
    <citation type="submission" date="2022-03" db="EMBL/GenBank/DDBJ databases">
        <authorList>
            <person name="Alioto T."/>
            <person name="Alioto T."/>
            <person name="Gomez Garrido J."/>
        </authorList>
    </citation>
    <scope>NUCLEOTIDE SEQUENCE</scope>
</reference>
<organism evidence="3 4">
    <name type="scientific">Pelobates cultripes</name>
    <name type="common">Western spadefoot toad</name>
    <dbReference type="NCBI Taxonomy" id="61616"/>
    <lineage>
        <taxon>Eukaryota</taxon>
        <taxon>Metazoa</taxon>
        <taxon>Chordata</taxon>
        <taxon>Craniata</taxon>
        <taxon>Vertebrata</taxon>
        <taxon>Euteleostomi</taxon>
        <taxon>Amphibia</taxon>
        <taxon>Batrachia</taxon>
        <taxon>Anura</taxon>
        <taxon>Pelobatoidea</taxon>
        <taxon>Pelobatidae</taxon>
        <taxon>Pelobates</taxon>
    </lineage>
</organism>
<evidence type="ECO:0000313" key="3">
    <source>
        <dbReference type="EMBL" id="CAH2275388.1"/>
    </source>
</evidence>
<keyword evidence="1" id="KW-0175">Coiled coil</keyword>
<protein>
    <submittedName>
        <fullName evidence="3">Uncharacterized protein</fullName>
    </submittedName>
</protein>
<dbReference type="EMBL" id="OW240914">
    <property type="protein sequence ID" value="CAH2275388.1"/>
    <property type="molecule type" value="Genomic_DNA"/>
</dbReference>
<evidence type="ECO:0000256" key="2">
    <source>
        <dbReference type="SAM" id="MobiDB-lite"/>
    </source>
</evidence>
<feature type="compositionally biased region" description="Polar residues" evidence="2">
    <location>
        <begin position="204"/>
        <end position="215"/>
    </location>
</feature>
<name>A0AAD1VZZ4_PELCU</name>